<organism evidence="1 2">
    <name type="scientific">Anaplasma phagocytophilum (strain HZ)</name>
    <dbReference type="NCBI Taxonomy" id="212042"/>
    <lineage>
        <taxon>Bacteria</taxon>
        <taxon>Pseudomonadati</taxon>
        <taxon>Pseudomonadota</taxon>
        <taxon>Alphaproteobacteria</taxon>
        <taxon>Rickettsiales</taxon>
        <taxon>Anaplasmataceae</taxon>
        <taxon>Anaplasma</taxon>
        <taxon>phagocytophilum group</taxon>
    </lineage>
</organism>
<name>Q2GLL5_ANAPZ</name>
<dbReference type="EnsemblBacteria" id="ABD43531">
    <property type="protein sequence ID" value="ABD43531"/>
    <property type="gene ID" value="APH_0108"/>
</dbReference>
<proteinExistence type="predicted"/>
<dbReference type="AlphaFoldDB" id="Q2GLL5"/>
<evidence type="ECO:0000313" key="2">
    <source>
        <dbReference type="Proteomes" id="UP000001943"/>
    </source>
</evidence>
<sequence>MYSNTLHNTMTFVLVPTALRREAIHISVVDSLVMHLKVPLAKLLGYVTTESAFCII</sequence>
<dbReference type="PaxDb" id="212042-APH_0108"/>
<dbReference type="Proteomes" id="UP000001943">
    <property type="component" value="Chromosome"/>
</dbReference>
<keyword evidence="2" id="KW-1185">Reference proteome</keyword>
<dbReference type="EMBL" id="CP000235">
    <property type="protein sequence ID" value="ABD43531.1"/>
    <property type="molecule type" value="Genomic_DNA"/>
</dbReference>
<dbReference type="STRING" id="212042.APH_0108"/>
<evidence type="ECO:0000313" key="1">
    <source>
        <dbReference type="EMBL" id="ABD43531.1"/>
    </source>
</evidence>
<protein>
    <submittedName>
        <fullName evidence="1">Uncharacterized protein</fullName>
    </submittedName>
</protein>
<gene>
    <name evidence="1" type="ordered locus">APH_0108</name>
</gene>
<reference evidence="1 2" key="1">
    <citation type="journal article" date="2006" name="PLoS Genet.">
        <title>Comparative genomics of emerging human ehrlichiosis agents.</title>
        <authorList>
            <person name="Dunning Hotopp J.C."/>
            <person name="Lin M."/>
            <person name="Madupu R."/>
            <person name="Crabtree J."/>
            <person name="Angiuoli S.V."/>
            <person name="Eisen J.A."/>
            <person name="Seshadri R."/>
            <person name="Ren Q."/>
            <person name="Wu M."/>
            <person name="Utterback T.R."/>
            <person name="Smith S."/>
            <person name="Lewis M."/>
            <person name="Khouri H."/>
            <person name="Zhang C."/>
            <person name="Niu H."/>
            <person name="Lin Q."/>
            <person name="Ohashi N."/>
            <person name="Zhi N."/>
            <person name="Nelson W."/>
            <person name="Brinkac L.M."/>
            <person name="Dodson R.J."/>
            <person name="Rosovitz M.J."/>
            <person name="Sundaram J."/>
            <person name="Daugherty S.C."/>
            <person name="Davidsen T."/>
            <person name="Durkin A.S."/>
            <person name="Gwinn M."/>
            <person name="Haft D.H."/>
            <person name="Selengut J.D."/>
            <person name="Sullivan S.A."/>
            <person name="Zafar N."/>
            <person name="Zhou L."/>
            <person name="Benahmed F."/>
            <person name="Forberger H."/>
            <person name="Halpin R."/>
            <person name="Mulligan S."/>
            <person name="Robinson J."/>
            <person name="White O."/>
            <person name="Rikihisa Y."/>
            <person name="Tettelin H."/>
        </authorList>
    </citation>
    <scope>NUCLEOTIDE SEQUENCE [LARGE SCALE GENOMIC DNA]</scope>
    <source>
        <strain evidence="1 2">HZ</strain>
    </source>
</reference>
<dbReference type="HOGENOM" id="CLU_3163965_0_0_5"/>
<accession>Q2GLL5</accession>
<dbReference type="KEGG" id="aph:APH_0108"/>